<evidence type="ECO:0000256" key="1">
    <source>
        <dbReference type="SAM" id="MobiDB-lite"/>
    </source>
</evidence>
<organism evidence="2 3">
    <name type="scientific">Trapa natans</name>
    <name type="common">Water chestnut</name>
    <dbReference type="NCBI Taxonomy" id="22666"/>
    <lineage>
        <taxon>Eukaryota</taxon>
        <taxon>Viridiplantae</taxon>
        <taxon>Streptophyta</taxon>
        <taxon>Embryophyta</taxon>
        <taxon>Tracheophyta</taxon>
        <taxon>Spermatophyta</taxon>
        <taxon>Magnoliopsida</taxon>
        <taxon>eudicotyledons</taxon>
        <taxon>Gunneridae</taxon>
        <taxon>Pentapetalae</taxon>
        <taxon>rosids</taxon>
        <taxon>malvids</taxon>
        <taxon>Myrtales</taxon>
        <taxon>Lythraceae</taxon>
        <taxon>Trapa</taxon>
    </lineage>
</organism>
<feature type="region of interest" description="Disordered" evidence="1">
    <location>
        <begin position="96"/>
        <end position="128"/>
    </location>
</feature>
<comment type="caution">
    <text evidence="2">The sequence shown here is derived from an EMBL/GenBank/DDBJ whole genome shotgun (WGS) entry which is preliminary data.</text>
</comment>
<dbReference type="AlphaFoldDB" id="A0AAN7LG93"/>
<gene>
    <name evidence="2" type="ORF">SAY86_018102</name>
</gene>
<accession>A0AAN7LG93</accession>
<name>A0AAN7LG93_TRANT</name>
<dbReference type="PANTHER" id="PTHR34779:SF1">
    <property type="entry name" value="OS09G0542900 PROTEIN"/>
    <property type="match status" value="1"/>
</dbReference>
<feature type="compositionally biased region" description="Basic residues" evidence="1">
    <location>
        <begin position="98"/>
        <end position="108"/>
    </location>
</feature>
<dbReference type="PANTHER" id="PTHR34779">
    <property type="entry name" value="OS09G0542900 PROTEIN"/>
    <property type="match status" value="1"/>
</dbReference>
<sequence length="268" mass="30149">MSLFIVHVIYNPHLSVVPYESEGFMEKSHSSLMGKIFMFIPRAASAVVTFKSPPISPRKPPIGGGLVIRRDARRRFKNDSFDSREPASPIVSCVGQVKKSKNRKKKKKKEEADSMEMTARAPTKPPLDLPIALKKKEPHMHMTIILKLFKSKKLQGEKSHGCDDAGPNIGYNNENQVPPLGHLKQFSSSRSVLANFDSMSHNGTAVARDNVLEHGHQREERLARVTQSGPIEVISCRGYGEDILLQPRKEVNLWKRRTGIRPPMTLRL</sequence>
<dbReference type="InterPro" id="IPR038796">
    <property type="entry name" value="At1g76070-like"/>
</dbReference>
<dbReference type="Proteomes" id="UP001346149">
    <property type="component" value="Unassembled WGS sequence"/>
</dbReference>
<proteinExistence type="predicted"/>
<evidence type="ECO:0000313" key="2">
    <source>
        <dbReference type="EMBL" id="KAK4783734.1"/>
    </source>
</evidence>
<keyword evidence="3" id="KW-1185">Reference proteome</keyword>
<reference evidence="2 3" key="1">
    <citation type="journal article" date="2023" name="Hortic Res">
        <title>Pangenome of water caltrop reveals structural variations and asymmetric subgenome divergence after allopolyploidization.</title>
        <authorList>
            <person name="Zhang X."/>
            <person name="Chen Y."/>
            <person name="Wang L."/>
            <person name="Yuan Y."/>
            <person name="Fang M."/>
            <person name="Shi L."/>
            <person name="Lu R."/>
            <person name="Comes H.P."/>
            <person name="Ma Y."/>
            <person name="Chen Y."/>
            <person name="Huang G."/>
            <person name="Zhou Y."/>
            <person name="Zheng Z."/>
            <person name="Qiu Y."/>
        </authorList>
    </citation>
    <scope>NUCLEOTIDE SEQUENCE [LARGE SCALE GENOMIC DNA]</scope>
    <source>
        <strain evidence="2">F231</strain>
    </source>
</reference>
<protein>
    <submittedName>
        <fullName evidence="2">Uncharacterized protein</fullName>
    </submittedName>
</protein>
<dbReference type="EMBL" id="JAXQNO010000014">
    <property type="protein sequence ID" value="KAK4783734.1"/>
    <property type="molecule type" value="Genomic_DNA"/>
</dbReference>
<evidence type="ECO:0000313" key="3">
    <source>
        <dbReference type="Proteomes" id="UP001346149"/>
    </source>
</evidence>